<keyword evidence="2" id="KW-1185">Reference proteome</keyword>
<dbReference type="RefSeq" id="WP_185270889.1">
    <property type="nucleotide sequence ID" value="NZ_CP055156.1"/>
</dbReference>
<dbReference type="Proteomes" id="UP000515237">
    <property type="component" value="Chromosome"/>
</dbReference>
<protein>
    <submittedName>
        <fullName evidence="1">Abi family protein</fullName>
    </submittedName>
</protein>
<name>A0A7G7GB74_9BACT</name>
<proteinExistence type="predicted"/>
<organism evidence="1 2">
    <name type="scientific">Adhaeribacter swui</name>
    <dbReference type="NCBI Taxonomy" id="2086471"/>
    <lineage>
        <taxon>Bacteria</taxon>
        <taxon>Pseudomonadati</taxon>
        <taxon>Bacteroidota</taxon>
        <taxon>Cytophagia</taxon>
        <taxon>Cytophagales</taxon>
        <taxon>Hymenobacteraceae</taxon>
        <taxon>Adhaeribacter</taxon>
    </lineage>
</organism>
<gene>
    <name evidence="1" type="ORF">HUW51_17380</name>
</gene>
<dbReference type="AlphaFoldDB" id="A0A7G7GB74"/>
<evidence type="ECO:0000313" key="1">
    <source>
        <dbReference type="EMBL" id="QNF34408.1"/>
    </source>
</evidence>
<reference evidence="1 2" key="1">
    <citation type="journal article" date="2018" name="Int. J. Syst. Evol. Microbiol.">
        <title>Adhaeribacter swui sp. nov., isolated from wet mud.</title>
        <authorList>
            <person name="Kim D.U."/>
            <person name="Kim K.W."/>
            <person name="Kang M.S."/>
            <person name="Kim J.Y."/>
            <person name="Jang J.H."/>
            <person name="Kim M.K."/>
        </authorList>
    </citation>
    <scope>NUCLEOTIDE SEQUENCE [LARGE SCALE GENOMIC DNA]</scope>
    <source>
        <strain evidence="1 2">KCTC 52873</strain>
    </source>
</reference>
<evidence type="ECO:0000313" key="2">
    <source>
        <dbReference type="Proteomes" id="UP000515237"/>
    </source>
</evidence>
<dbReference type="KEGG" id="aswu:HUW51_17380"/>
<dbReference type="EMBL" id="CP055156">
    <property type="protein sequence ID" value="QNF34408.1"/>
    <property type="molecule type" value="Genomic_DNA"/>
</dbReference>
<accession>A0A7G7GB74</accession>
<sequence length="225" mass="26017">MRYDKLEYFASQPRLNRFLAACNGSKAKAQKLYRINLRVAQSFYPLLNLFEIFLRNSINYHVSAHFANPNWIMTEKTGFMNSPTLRQSKFFLKTTVQKAENKIASRGIVTSGKVIAEMMFGFWTSLFEPHHYRLIGGVVIHCFANKPANVNRSNIATSLTKIREFRNRVYHNEPVCFNGSVISFQEAIDIKIELYTLFGWIDADLTDYVSYFDSIDEKIAQAQNL</sequence>